<name>A0A1F7GEG7_9BACT</name>
<keyword evidence="2" id="KW-0547">Nucleotide-binding</keyword>
<dbReference type="SUPFAM" id="SSF53623">
    <property type="entry name" value="MurD-like peptide ligases, catalytic domain"/>
    <property type="match status" value="1"/>
</dbReference>
<dbReference type="GO" id="GO:0005524">
    <property type="term" value="F:ATP binding"/>
    <property type="evidence" value="ECO:0007669"/>
    <property type="project" value="UniProtKB-KW"/>
</dbReference>
<dbReference type="SUPFAM" id="SSF53244">
    <property type="entry name" value="MurD-like peptide ligases, peptide-binding domain"/>
    <property type="match status" value="1"/>
</dbReference>
<proteinExistence type="predicted"/>
<evidence type="ECO:0000313" key="5">
    <source>
        <dbReference type="EMBL" id="OGK17259.1"/>
    </source>
</evidence>
<dbReference type="Gene3D" id="3.90.190.20">
    <property type="entry name" value="Mur ligase, C-terminal domain"/>
    <property type="match status" value="1"/>
</dbReference>
<organism evidence="5 6">
    <name type="scientific">Candidatus Roizmanbacteria bacterium RIFCSPHIGHO2_01_FULL_39_24</name>
    <dbReference type="NCBI Taxonomy" id="1802032"/>
    <lineage>
        <taxon>Bacteria</taxon>
        <taxon>Candidatus Roizmaniibacteriota</taxon>
    </lineage>
</organism>
<keyword evidence="1" id="KW-0436">Ligase</keyword>
<evidence type="ECO:0000259" key="4">
    <source>
        <dbReference type="Pfam" id="PF02875"/>
    </source>
</evidence>
<comment type="caution">
    <text evidence="5">The sequence shown here is derived from an EMBL/GenBank/DDBJ whole genome shotgun (WGS) entry which is preliminary data.</text>
</comment>
<dbReference type="Proteomes" id="UP000176850">
    <property type="component" value="Unassembled WGS sequence"/>
</dbReference>
<dbReference type="EMBL" id="MFZH01000048">
    <property type="protein sequence ID" value="OGK17259.1"/>
    <property type="molecule type" value="Genomic_DNA"/>
</dbReference>
<reference evidence="5 6" key="1">
    <citation type="journal article" date="2016" name="Nat. Commun.">
        <title>Thousands of microbial genomes shed light on interconnected biogeochemical processes in an aquifer system.</title>
        <authorList>
            <person name="Anantharaman K."/>
            <person name="Brown C.T."/>
            <person name="Hug L.A."/>
            <person name="Sharon I."/>
            <person name="Castelle C.J."/>
            <person name="Probst A.J."/>
            <person name="Thomas B.C."/>
            <person name="Singh A."/>
            <person name="Wilkins M.J."/>
            <person name="Karaoz U."/>
            <person name="Brodie E.L."/>
            <person name="Williams K.H."/>
            <person name="Hubbard S.S."/>
            <person name="Banfield J.F."/>
        </authorList>
    </citation>
    <scope>NUCLEOTIDE SEQUENCE [LARGE SCALE GENOMIC DNA]</scope>
</reference>
<dbReference type="GO" id="GO:0016881">
    <property type="term" value="F:acid-amino acid ligase activity"/>
    <property type="evidence" value="ECO:0007669"/>
    <property type="project" value="InterPro"/>
</dbReference>
<accession>A0A1F7GEG7</accession>
<dbReference type="InterPro" id="IPR051046">
    <property type="entry name" value="MurCDEF_CellWall_CoF430Synth"/>
</dbReference>
<feature type="domain" description="Mur ligase C-terminal" evidence="4">
    <location>
        <begin position="263"/>
        <end position="387"/>
    </location>
</feature>
<dbReference type="PANTHER" id="PTHR43024:SF1">
    <property type="entry name" value="UDP-N-ACETYLMURAMOYL-TRIPEPTIDE--D-ALANYL-D-ALANINE LIGASE"/>
    <property type="match status" value="1"/>
</dbReference>
<evidence type="ECO:0000256" key="1">
    <source>
        <dbReference type="ARBA" id="ARBA00022598"/>
    </source>
</evidence>
<dbReference type="InterPro" id="IPR036615">
    <property type="entry name" value="Mur_ligase_C_dom_sf"/>
</dbReference>
<dbReference type="InterPro" id="IPR004101">
    <property type="entry name" value="Mur_ligase_C"/>
</dbReference>
<dbReference type="PANTHER" id="PTHR43024">
    <property type="entry name" value="UDP-N-ACETYLMURAMOYL-TRIPEPTIDE--D-ALANYL-D-ALANINE LIGASE"/>
    <property type="match status" value="1"/>
</dbReference>
<gene>
    <name evidence="5" type="ORF">A2799_03400</name>
</gene>
<dbReference type="InterPro" id="IPR036565">
    <property type="entry name" value="Mur-like_cat_sf"/>
</dbReference>
<evidence type="ECO:0000256" key="2">
    <source>
        <dbReference type="ARBA" id="ARBA00022741"/>
    </source>
</evidence>
<dbReference type="Pfam" id="PF02875">
    <property type="entry name" value="Mur_ligase_C"/>
    <property type="match status" value="1"/>
</dbReference>
<evidence type="ECO:0000256" key="3">
    <source>
        <dbReference type="ARBA" id="ARBA00022840"/>
    </source>
</evidence>
<keyword evidence="3" id="KW-0067">ATP-binding</keyword>
<protein>
    <recommendedName>
        <fullName evidence="4">Mur ligase C-terminal domain-containing protein</fullName>
    </recommendedName>
</protein>
<dbReference type="AlphaFoldDB" id="A0A1F7GEG7"/>
<evidence type="ECO:0000313" key="6">
    <source>
        <dbReference type="Proteomes" id="UP000176850"/>
    </source>
</evidence>
<sequence>MLGKIKRALYFPFASYFAFFARIKLKRWNPKVIVITGSSGKTTVLHLLESQIGEEAYYSHKANSSYGIPFNILGMERGTLSKWEWPLLFLKTPFAAYGSVPAQKIYVAEVDCDRPSEGLFLATLLKPHTTLWISSSRSHSVNFDHCVTEGTCDTVEEAVAKEYGSLLEYTQDTVYYNGDNPLIKSQAHRTHAQIHEIIMNASIFKYTVFKNKTDFTIGETTYTFNYLLPQELFYGLSMVLDITLKLGLPIDTTFSRLELPPGRNSLFTGTKDTTLIDGSYNANLSSMAAVLSLFEKYPAHNKWIVLGGLLDQGKSEVEEHEKLAALIPPISPKKVILFGQRANTYIYPKLKVSLDGKCDIVKFETQRQVLEFLQSNLKGEETILFKGGTLLEGVIEHLLADKEDVSKLCRREKIWQLRRQKAGL</sequence>
<dbReference type="Gene3D" id="3.40.1190.10">
    <property type="entry name" value="Mur-like, catalytic domain"/>
    <property type="match status" value="1"/>
</dbReference>